<dbReference type="InParanoid" id="F8PK91"/>
<dbReference type="HOGENOM" id="CLU_2929179_0_0_1"/>
<dbReference type="Proteomes" id="UP000008063">
    <property type="component" value="Unassembled WGS sequence"/>
</dbReference>
<protein>
    <submittedName>
        <fullName evidence="1">Uncharacterized protein</fullName>
    </submittedName>
</protein>
<dbReference type="EMBL" id="GL945475">
    <property type="protein sequence ID" value="EGO03545.1"/>
    <property type="molecule type" value="Genomic_DNA"/>
</dbReference>
<keyword evidence="2" id="KW-1185">Reference proteome</keyword>
<reference evidence="2" key="1">
    <citation type="journal article" date="2011" name="Science">
        <title>The plant cell wall-decomposing machinery underlies the functional diversity of forest fungi.</title>
        <authorList>
            <person name="Eastwood D.C."/>
            <person name="Floudas D."/>
            <person name="Binder M."/>
            <person name="Majcherczyk A."/>
            <person name="Schneider P."/>
            <person name="Aerts A."/>
            <person name="Asiegbu F.O."/>
            <person name="Baker S.E."/>
            <person name="Barry K."/>
            <person name="Bendiksby M."/>
            <person name="Blumentritt M."/>
            <person name="Coutinho P.M."/>
            <person name="Cullen D."/>
            <person name="de Vries R.P."/>
            <person name="Gathman A."/>
            <person name="Goodell B."/>
            <person name="Henrissat B."/>
            <person name="Ihrmark K."/>
            <person name="Kauserud H."/>
            <person name="Kohler A."/>
            <person name="LaButti K."/>
            <person name="Lapidus A."/>
            <person name="Lavin J.L."/>
            <person name="Lee Y.-H."/>
            <person name="Lindquist E."/>
            <person name="Lilly W."/>
            <person name="Lucas S."/>
            <person name="Morin E."/>
            <person name="Murat C."/>
            <person name="Oguiza J.A."/>
            <person name="Park J."/>
            <person name="Pisabarro A.G."/>
            <person name="Riley R."/>
            <person name="Rosling A."/>
            <person name="Salamov A."/>
            <person name="Schmidt O."/>
            <person name="Schmutz J."/>
            <person name="Skrede I."/>
            <person name="Stenlid J."/>
            <person name="Wiebenga A."/>
            <person name="Xie X."/>
            <person name="Kuees U."/>
            <person name="Hibbett D.S."/>
            <person name="Hoffmeister D."/>
            <person name="Hoegberg N."/>
            <person name="Martin F."/>
            <person name="Grigoriev I.V."/>
            <person name="Watkinson S.C."/>
        </authorList>
    </citation>
    <scope>NUCLEOTIDE SEQUENCE [LARGE SCALE GENOMIC DNA]</scope>
    <source>
        <strain evidence="2">strain S7.3</strain>
    </source>
</reference>
<evidence type="ECO:0000313" key="1">
    <source>
        <dbReference type="EMBL" id="EGO03545.1"/>
    </source>
</evidence>
<dbReference type="AlphaFoldDB" id="F8PK91"/>
<name>F8PK91_SERL3</name>
<organism evidence="2">
    <name type="scientific">Serpula lacrymans var. lacrymans (strain S7.3)</name>
    <name type="common">Dry rot fungus</name>
    <dbReference type="NCBI Taxonomy" id="936435"/>
    <lineage>
        <taxon>Eukaryota</taxon>
        <taxon>Fungi</taxon>
        <taxon>Dikarya</taxon>
        <taxon>Basidiomycota</taxon>
        <taxon>Agaricomycotina</taxon>
        <taxon>Agaricomycetes</taxon>
        <taxon>Agaricomycetidae</taxon>
        <taxon>Boletales</taxon>
        <taxon>Coniophorineae</taxon>
        <taxon>Serpulaceae</taxon>
        <taxon>Serpula</taxon>
    </lineage>
</organism>
<proteinExistence type="predicted"/>
<evidence type="ECO:0000313" key="2">
    <source>
        <dbReference type="Proteomes" id="UP000008063"/>
    </source>
</evidence>
<accession>F8PK91</accession>
<gene>
    <name evidence="1" type="ORF">SERLA73DRAFT_129885</name>
</gene>
<feature type="non-terminal residue" evidence="1">
    <location>
        <position position="61"/>
    </location>
</feature>
<sequence length="61" mass="6545">MTTTGLTSSPRDDADDWEKRVDDAVVVEVETDELDCLAACPVLVFEIEGEGEAGTGEEKSL</sequence>